<dbReference type="CDD" id="cd00229">
    <property type="entry name" value="SGNH_hydrolase"/>
    <property type="match status" value="1"/>
</dbReference>
<dbReference type="PROSITE" id="PS51257">
    <property type="entry name" value="PROKAR_LIPOPROTEIN"/>
    <property type="match status" value="1"/>
</dbReference>
<dbReference type="SUPFAM" id="SSF52266">
    <property type="entry name" value="SGNH hydrolase"/>
    <property type="match status" value="1"/>
</dbReference>
<feature type="transmembrane region" description="Helical" evidence="1">
    <location>
        <begin position="6"/>
        <end position="29"/>
    </location>
</feature>
<gene>
    <name evidence="2" type="ORF">SBA1_500052</name>
</gene>
<keyword evidence="1" id="KW-0812">Transmembrane</keyword>
<reference evidence="3" key="1">
    <citation type="submission" date="2018-02" db="EMBL/GenBank/DDBJ databases">
        <authorList>
            <person name="Hausmann B."/>
        </authorList>
    </citation>
    <scope>NUCLEOTIDE SEQUENCE [LARGE SCALE GENOMIC DNA]</scope>
    <source>
        <strain evidence="3">Peat soil MAG SbA1</strain>
    </source>
</reference>
<evidence type="ECO:0000313" key="3">
    <source>
        <dbReference type="Proteomes" id="UP000238701"/>
    </source>
</evidence>
<dbReference type="Proteomes" id="UP000238701">
    <property type="component" value="Unassembled WGS sequence"/>
</dbReference>
<sequence>MTWGKQAAFIAISNVFALLMLACLGEIALRLLPLGKYRSAPFRQYDPVIGISLIPNMHVNHARGCFQGEVSTNRWGMRDRDRTLEKPPGDFRIAMIGDSVVEAVHVKPDQVVNIRTEERLRQLGYSNVEVMNFAVEGIGTTQELLLYKEKVRQFHPDLVLLMFTATNDILNNSSTLQPKIYGIHHWFAPYYDLAPDGKLVFTPVEPRHLNRLRSYFERHSVLVYYLERVWLKVNLFPYKWQGLPIDFETYEDDPMDNELKQAWQVTGKVLTIMNDTVNADGSKFLVLVWPLPYDIDPDWRQRMMKQYGTVPASFNPFRSAERLQAIADSNHIPMEFLAPYAQAYRDQRHLQWPYFSLPCDTHLNALGHEESAEAITEILEKRNLLPAQTQQSTKSNLVN</sequence>
<accession>A0A2U3KW63</accession>
<name>A0A2U3KW63_9BACT</name>
<dbReference type="GO" id="GO:0016788">
    <property type="term" value="F:hydrolase activity, acting on ester bonds"/>
    <property type="evidence" value="ECO:0007669"/>
    <property type="project" value="UniProtKB-ARBA"/>
</dbReference>
<dbReference type="EMBL" id="OMOD01000145">
    <property type="protein sequence ID" value="SPF43901.1"/>
    <property type="molecule type" value="Genomic_DNA"/>
</dbReference>
<protein>
    <submittedName>
        <fullName evidence="2">Putative Lipolytic protein G-D-S-L family</fullName>
    </submittedName>
</protein>
<organism evidence="2 3">
    <name type="scientific">Candidatus Sulfotelmatobacter kueseliae</name>
    <dbReference type="NCBI Taxonomy" id="2042962"/>
    <lineage>
        <taxon>Bacteria</taxon>
        <taxon>Pseudomonadati</taxon>
        <taxon>Acidobacteriota</taxon>
        <taxon>Terriglobia</taxon>
        <taxon>Terriglobales</taxon>
        <taxon>Candidatus Korobacteraceae</taxon>
        <taxon>Candidatus Sulfotelmatobacter</taxon>
    </lineage>
</organism>
<dbReference type="AlphaFoldDB" id="A0A2U3KW63"/>
<keyword evidence="1" id="KW-0472">Membrane</keyword>
<dbReference type="InterPro" id="IPR036514">
    <property type="entry name" value="SGNH_hydro_sf"/>
</dbReference>
<dbReference type="Gene3D" id="3.40.50.1110">
    <property type="entry name" value="SGNH hydrolase"/>
    <property type="match status" value="1"/>
</dbReference>
<evidence type="ECO:0000313" key="2">
    <source>
        <dbReference type="EMBL" id="SPF43901.1"/>
    </source>
</evidence>
<keyword evidence="1" id="KW-1133">Transmembrane helix</keyword>
<proteinExistence type="predicted"/>
<evidence type="ECO:0000256" key="1">
    <source>
        <dbReference type="SAM" id="Phobius"/>
    </source>
</evidence>